<comment type="caution">
    <text evidence="5">The sequence shown here is derived from an EMBL/GenBank/DDBJ whole genome shotgun (WGS) entry which is preliminary data.</text>
</comment>
<dbReference type="InterPro" id="IPR048491">
    <property type="entry name" value="XMAP215_CLASP_TOG"/>
</dbReference>
<dbReference type="OMA" id="TILCAPR"/>
<dbReference type="InterPro" id="IPR034085">
    <property type="entry name" value="TOG"/>
</dbReference>
<dbReference type="Pfam" id="PF21041">
    <property type="entry name" value="XMAP215_CLASP_TOG"/>
    <property type="match status" value="1"/>
</dbReference>
<evidence type="ECO:0000256" key="2">
    <source>
        <dbReference type="ARBA" id="ARBA00022490"/>
    </source>
</evidence>
<evidence type="ECO:0000256" key="1">
    <source>
        <dbReference type="ARBA" id="ARBA00004245"/>
    </source>
</evidence>
<name>A8BUR1_GIAIC</name>
<proteinExistence type="predicted"/>
<dbReference type="GO" id="GO:0007052">
    <property type="term" value="P:mitotic spindle organization"/>
    <property type="evidence" value="ECO:0000318"/>
    <property type="project" value="GO_Central"/>
</dbReference>
<dbReference type="GO" id="GO:0051298">
    <property type="term" value="P:centrosome duplication"/>
    <property type="evidence" value="ECO:0000318"/>
    <property type="project" value="GO_Central"/>
</dbReference>
<dbReference type="Proteomes" id="UP000001548">
    <property type="component" value="Unassembled WGS sequence"/>
</dbReference>
<dbReference type="GO" id="GO:0000776">
    <property type="term" value="C:kinetochore"/>
    <property type="evidence" value="ECO:0000318"/>
    <property type="project" value="GO_Central"/>
</dbReference>
<dbReference type="GO" id="GO:0005813">
    <property type="term" value="C:centrosome"/>
    <property type="evidence" value="ECO:0000318"/>
    <property type="project" value="GO_Central"/>
</dbReference>
<evidence type="ECO:0000313" key="6">
    <source>
        <dbReference type="Proteomes" id="UP000001548"/>
    </source>
</evidence>
<keyword evidence="3" id="KW-0206">Cytoskeleton</keyword>
<dbReference type="GO" id="GO:0046785">
    <property type="term" value="P:microtubule polymerization"/>
    <property type="evidence" value="ECO:0000318"/>
    <property type="project" value="GO_Central"/>
</dbReference>
<feature type="compositionally biased region" description="Low complexity" evidence="4">
    <location>
        <begin position="670"/>
        <end position="689"/>
    </location>
</feature>
<dbReference type="InterPro" id="IPR045110">
    <property type="entry name" value="XMAP215"/>
</dbReference>
<dbReference type="SUPFAM" id="SSF48371">
    <property type="entry name" value="ARM repeat"/>
    <property type="match status" value="1"/>
</dbReference>
<protein>
    <submittedName>
        <fullName evidence="5">XMAP215 family protein</fullName>
    </submittedName>
</protein>
<evidence type="ECO:0000256" key="3">
    <source>
        <dbReference type="ARBA" id="ARBA00023212"/>
    </source>
</evidence>
<evidence type="ECO:0000256" key="4">
    <source>
        <dbReference type="SAM" id="MobiDB-lite"/>
    </source>
</evidence>
<dbReference type="STRING" id="184922.A8BUR1"/>
<dbReference type="GO" id="GO:0008017">
    <property type="term" value="F:microtubule binding"/>
    <property type="evidence" value="ECO:0000318"/>
    <property type="project" value="GO_Central"/>
</dbReference>
<feature type="region of interest" description="Disordered" evidence="4">
    <location>
        <begin position="730"/>
        <end position="765"/>
    </location>
</feature>
<sequence>MADAESDFLAKLRSADAKQRLDALAILVPDDAPVCQSHLRLVAGVLPSLLGEINPLALKKLYTALEELLRQDMLDANQFQSIATVLIEKGLSNTKPALKDQAKGILVALSARASLHSAPGQPNVVIQSLLAGLSAKSPKVLSESALCLQAIVEKYGIFGMDVPPFVRLVAPVFQNKDLKVRRSAMKIAALLAMKVGVEPIKGMLGPNTPKQYITAFEGVMEEVIQDLQKQQEGAGDSSSAQDGKVMVASEGKRAISPPIVVQRFTYDPFDDCVPASFHLPKNWDKMITDKNWKERKQILDDQIKALSSLTRIDRAQLSLPQIFKQLKTIVDSDLSVAVVSATMRFAASLAVLIGPMGPYSSTSKLLVVACTNRLKERKAPVIAGYNLFMHSLLVHSHRLSDISADMWAVAIPHKNSEVKEDSCRLLRTIWASAIVYNTVYYLGKTKLSVQLPNQILQSAIGQTPSGQTLGSNSVDYARYKELEDVVINYLLNDGFPGAQKALPEGTPVSGELSPGIQLKSRVHRERVSFNSMLIDVTPSQQNPQDPGDFSGLNLVFDSLDKLLGDSSAVIRAPALKAYAFGIVAHISEILAFFTRVTDGISQTAFNLLVNLKARFGAKDARKQAELMDLIKKVCISVGRSDILDILEGRVVPVVGQQKPSLDAADHDTLHSYPHSDSASAAPATAPQSHGKLFMPPSHQQPSQGAHTINAGVGGPGHNFVHSQLTGLEQANSSKNKLSAQRGIKPGIAPKEPRDQKDQELTISTNPNLYDQRKMSTIKWIIDPFNADAPVSLPARDELYNQLCQIIPSSYVADMFLKKASSNAPALLSGQQGIPRGIDAKFTGTSKTIVDTVSLLRNAMLGNHQGVVAQRDVLMKYISLLFCDGFAAPATPNTTQVKAACQITEDLINILIDNEVVLTISDLDYLFPAILARLEQFNMTQLKVQITSLAERHVHLTSFENIINVALMHLLGRNARIQIRQMPTKFAIIRLVSVMAEASRDNDHCLELSLAPIQSLLSIYKTSVNTDTYAFSEGHISENYPKLRGGSARTIFITCLASIINACDALVRTKLMPLIEKTLHDKDLQDFRALILPCMANQVDDQQSYMTQVAPENPPAPVDPLDGFSPAEHYANTSMRGQLGAQVFQSQKSMQSMTQASLQGPSLLTGPSLCQNTSMQSNNTSFSQQLSPQIVPADQLGHPLPPHGPPQLQKNYVTSYLKTAAANPSVADMPSPVTLTGTSPTHVLTNKVASPTSRLTDSFPPLVDFGSITLISPETSYTDRHYSIDSTRTPTTTRQFQPRNLAEVHPFDDVLSEEALHQLENQGHLQLAELENHVLALKRAVYLANTNQINVATLLPRFINAASNICHFFFLCEESSERPERKLRLLIIYAQFLHALCGPRGTILCAPRSCILSAITDMLVFMILFADSHIQSASCCYSALIDLMRSANITDVMTCLIILFMKVNACAKDPEKSLLQELHLLQSVHLVRSEVSEMLSSNGPALAILSNVLVRLWAKMRTPFMQLISLAHGCRLDVATHIFKCSDLVNQESLYKTSEASTTPAIYWKKVAKEYPEFITAVGTNTCIMTTTVPDILDQKGMQSTVLVLEDILLALNVFCLADAGTSCSALSQNMTSFVEELCSILGSEIYLYMRRAIHGPLRALIDQYVASSRS</sequence>
<dbReference type="InterPro" id="IPR016024">
    <property type="entry name" value="ARM-type_fold"/>
</dbReference>
<dbReference type="KEGG" id="gla:GL50803_0096399"/>
<dbReference type="HOGENOM" id="CLU_241850_0_0_1"/>
<dbReference type="GO" id="GO:0000922">
    <property type="term" value="C:spindle pole"/>
    <property type="evidence" value="ECO:0000318"/>
    <property type="project" value="GO_Central"/>
</dbReference>
<feature type="region of interest" description="Disordered" evidence="4">
    <location>
        <begin position="664"/>
        <end position="713"/>
    </location>
</feature>
<keyword evidence="2" id="KW-0963">Cytoplasm</keyword>
<gene>
    <name evidence="5" type="ORF">GL50803_0096399</name>
</gene>
<dbReference type="GeneID" id="5697607"/>
<accession>A8BUR1</accession>
<dbReference type="PANTHER" id="PTHR12609">
    <property type="entry name" value="MICROTUBULE ASSOCIATED PROTEIN XMAP215"/>
    <property type="match status" value="1"/>
</dbReference>
<dbReference type="GO" id="GO:0051010">
    <property type="term" value="F:microtubule plus-end binding"/>
    <property type="evidence" value="ECO:0007669"/>
    <property type="project" value="InterPro"/>
</dbReference>
<dbReference type="GO" id="GO:0030951">
    <property type="term" value="P:establishment or maintenance of microtubule cytoskeleton polarity"/>
    <property type="evidence" value="ECO:0000318"/>
    <property type="project" value="GO_Central"/>
</dbReference>
<dbReference type="Gene3D" id="1.25.10.10">
    <property type="entry name" value="Leucine-rich Repeat Variant"/>
    <property type="match status" value="3"/>
</dbReference>
<dbReference type="VEuPathDB" id="GiardiaDB:GL50803_96399"/>
<comment type="subcellular location">
    <subcellularLocation>
        <location evidence="1">Cytoplasm</location>
        <location evidence="1">Cytoskeleton</location>
    </subcellularLocation>
</comment>
<dbReference type="EMBL" id="AACB03000003">
    <property type="protein sequence ID" value="KAE8303327.1"/>
    <property type="molecule type" value="Genomic_DNA"/>
</dbReference>
<organism evidence="5 6">
    <name type="scientific">Giardia intestinalis (strain ATCC 50803 / WB clone C6)</name>
    <name type="common">Giardia lamblia</name>
    <dbReference type="NCBI Taxonomy" id="184922"/>
    <lineage>
        <taxon>Eukaryota</taxon>
        <taxon>Metamonada</taxon>
        <taxon>Diplomonadida</taxon>
        <taxon>Hexamitidae</taxon>
        <taxon>Giardiinae</taxon>
        <taxon>Giardia</taxon>
    </lineage>
</organism>
<feature type="compositionally biased region" description="Basic and acidic residues" evidence="4">
    <location>
        <begin position="750"/>
        <end position="759"/>
    </location>
</feature>
<reference evidence="5 6" key="1">
    <citation type="journal article" date="2007" name="Science">
        <title>Genomic minimalism in the early diverging intestinal parasite Giardia lamblia.</title>
        <authorList>
            <person name="Morrison H.G."/>
            <person name="McArthur A.G."/>
            <person name="Gillin F.D."/>
            <person name="Aley S.B."/>
            <person name="Adam R.D."/>
            <person name="Olsen G.J."/>
            <person name="Best A.A."/>
            <person name="Cande W.Z."/>
            <person name="Chen F."/>
            <person name="Cipriano M.J."/>
            <person name="Davids B.J."/>
            <person name="Dawson S.C."/>
            <person name="Elmendorf H.G."/>
            <person name="Hehl A.B."/>
            <person name="Holder M.E."/>
            <person name="Huse S.M."/>
            <person name="Kim U.U."/>
            <person name="Lasek-Nesselquist E."/>
            <person name="Manning G."/>
            <person name="Nigam A."/>
            <person name="Nixon J.E."/>
            <person name="Palm D."/>
            <person name="Passamaneck N.E."/>
            <person name="Prabhu A."/>
            <person name="Reich C.I."/>
            <person name="Reiner D.S."/>
            <person name="Samuelson J."/>
            <person name="Svard S.G."/>
            <person name="Sogin M.L."/>
        </authorList>
    </citation>
    <scope>NUCLEOTIDE SEQUENCE [LARGE SCALE GENOMIC DNA]</scope>
    <source>
        <strain evidence="5 6">WB C6</strain>
    </source>
</reference>
<evidence type="ECO:0000313" key="5">
    <source>
        <dbReference type="EMBL" id="KAE8303327.1"/>
    </source>
</evidence>
<dbReference type="SMART" id="SM01349">
    <property type="entry name" value="TOG"/>
    <property type="match status" value="1"/>
</dbReference>
<dbReference type="FunFam" id="1.25.10.10:FF:001426">
    <property type="entry name" value="Spindle pole body protein, putative"/>
    <property type="match status" value="1"/>
</dbReference>
<feature type="compositionally biased region" description="Polar residues" evidence="4">
    <location>
        <begin position="697"/>
        <end position="706"/>
    </location>
</feature>
<dbReference type="RefSeq" id="XP_001704736.1">
    <property type="nucleotide sequence ID" value="XM_001704684.1"/>
</dbReference>
<dbReference type="GO" id="GO:0061863">
    <property type="term" value="F:microtubule plus end polymerase"/>
    <property type="evidence" value="ECO:0000318"/>
    <property type="project" value="GO_Central"/>
</dbReference>
<dbReference type="InterPro" id="IPR011989">
    <property type="entry name" value="ARM-like"/>
</dbReference>
<keyword evidence="6" id="KW-1185">Reference proteome</keyword>